<dbReference type="OMA" id="SMKNQDA"/>
<keyword evidence="2" id="KW-1185">Reference proteome</keyword>
<reference evidence="1 2" key="1">
    <citation type="submission" date="2013-11" db="EMBL/GenBank/DDBJ databases">
        <title>Genome sequencing of Stegodyphus mimosarum.</title>
        <authorList>
            <person name="Bechsgaard J."/>
        </authorList>
    </citation>
    <scope>NUCLEOTIDE SEQUENCE [LARGE SCALE GENOMIC DNA]</scope>
</reference>
<dbReference type="OrthoDB" id="6478865at2759"/>
<dbReference type="InterPro" id="IPR036179">
    <property type="entry name" value="Ig-like_dom_sf"/>
</dbReference>
<dbReference type="Proteomes" id="UP000054359">
    <property type="component" value="Unassembled WGS sequence"/>
</dbReference>
<sequence>MDYTVSPSSQNTRYRALNILRPTTELSGRYSCHVVSMKNQDAEEQVMVVYAPPRSFDFNFTKMSSETVNFTCEADGVFPM</sequence>
<evidence type="ECO:0000313" key="1">
    <source>
        <dbReference type="EMBL" id="KFM65159.1"/>
    </source>
</evidence>
<dbReference type="EMBL" id="KK115456">
    <property type="protein sequence ID" value="KFM65159.1"/>
    <property type="molecule type" value="Genomic_DNA"/>
</dbReference>
<name>A0A087TJ70_STEMI</name>
<proteinExistence type="predicted"/>
<dbReference type="SUPFAM" id="SSF48726">
    <property type="entry name" value="Immunoglobulin"/>
    <property type="match status" value="1"/>
</dbReference>
<organism evidence="1 2">
    <name type="scientific">Stegodyphus mimosarum</name>
    <name type="common">African social velvet spider</name>
    <dbReference type="NCBI Taxonomy" id="407821"/>
    <lineage>
        <taxon>Eukaryota</taxon>
        <taxon>Metazoa</taxon>
        <taxon>Ecdysozoa</taxon>
        <taxon>Arthropoda</taxon>
        <taxon>Chelicerata</taxon>
        <taxon>Arachnida</taxon>
        <taxon>Araneae</taxon>
        <taxon>Araneomorphae</taxon>
        <taxon>Entelegynae</taxon>
        <taxon>Eresoidea</taxon>
        <taxon>Eresidae</taxon>
        <taxon>Stegodyphus</taxon>
    </lineage>
</organism>
<gene>
    <name evidence="1" type="ORF">X975_19322</name>
</gene>
<protein>
    <recommendedName>
        <fullName evidence="3">Ig-like domain-containing protein</fullName>
    </recommendedName>
</protein>
<evidence type="ECO:0000313" key="2">
    <source>
        <dbReference type="Proteomes" id="UP000054359"/>
    </source>
</evidence>
<feature type="non-terminal residue" evidence="1">
    <location>
        <position position="80"/>
    </location>
</feature>
<dbReference type="AlphaFoldDB" id="A0A087TJ70"/>
<accession>A0A087TJ70</accession>
<evidence type="ECO:0008006" key="3">
    <source>
        <dbReference type="Google" id="ProtNLM"/>
    </source>
</evidence>